<dbReference type="OMA" id="EFECSSY"/>
<dbReference type="PaxDb" id="4097-A0A1S4AE26"/>
<evidence type="ECO:0000259" key="1">
    <source>
        <dbReference type="Pfam" id="PF07727"/>
    </source>
</evidence>
<dbReference type="RefSeq" id="XP_016474718.1">
    <property type="nucleotide sequence ID" value="XM_016619232.1"/>
</dbReference>
<organism evidence="2">
    <name type="scientific">Nicotiana tabacum</name>
    <name type="common">Common tobacco</name>
    <dbReference type="NCBI Taxonomy" id="4097"/>
    <lineage>
        <taxon>Eukaryota</taxon>
        <taxon>Viridiplantae</taxon>
        <taxon>Streptophyta</taxon>
        <taxon>Embryophyta</taxon>
        <taxon>Tracheophyta</taxon>
        <taxon>Spermatophyta</taxon>
        <taxon>Magnoliopsida</taxon>
        <taxon>eudicotyledons</taxon>
        <taxon>Gunneridae</taxon>
        <taxon>Pentapetalae</taxon>
        <taxon>asterids</taxon>
        <taxon>lamiids</taxon>
        <taxon>Solanales</taxon>
        <taxon>Solanaceae</taxon>
        <taxon>Nicotianoideae</taxon>
        <taxon>Nicotianeae</taxon>
        <taxon>Nicotiana</taxon>
    </lineage>
</organism>
<feature type="domain" description="Reverse transcriptase Ty1/copia-type" evidence="1">
    <location>
        <begin position="5"/>
        <end position="96"/>
    </location>
</feature>
<dbReference type="InterPro" id="IPR043502">
    <property type="entry name" value="DNA/RNA_pol_sf"/>
</dbReference>
<reference evidence="2" key="1">
    <citation type="submission" date="2025-08" db="UniProtKB">
        <authorList>
            <consortium name="RefSeq"/>
        </authorList>
    </citation>
    <scope>IDENTIFICATION</scope>
</reference>
<dbReference type="PANTHER" id="PTHR11439">
    <property type="entry name" value="GAG-POL-RELATED RETROTRANSPOSON"/>
    <property type="match status" value="1"/>
</dbReference>
<dbReference type="STRING" id="4097.A0A1S4AE26"/>
<dbReference type="Pfam" id="PF07727">
    <property type="entry name" value="RVT_2"/>
    <property type="match status" value="1"/>
</dbReference>
<dbReference type="KEGG" id="nta:107796460"/>
<accession>A0A1S4AE26</accession>
<dbReference type="CDD" id="cd09272">
    <property type="entry name" value="RNase_HI_RT_Ty1"/>
    <property type="match status" value="1"/>
</dbReference>
<dbReference type="InterPro" id="IPR013103">
    <property type="entry name" value="RVT_2"/>
</dbReference>
<proteinExistence type="predicted"/>
<dbReference type="SUPFAM" id="SSF56672">
    <property type="entry name" value="DNA/RNA polymerases"/>
    <property type="match status" value="1"/>
</dbReference>
<dbReference type="PANTHER" id="PTHR11439:SF449">
    <property type="entry name" value="REVERSE TRANSCRIPTASE TY1_COPIA-TYPE DOMAIN-CONTAINING PROTEIN"/>
    <property type="match status" value="1"/>
</dbReference>
<sequence>MYDYSLFYKKTTESTIYVAVYVDDVILIGTNKEEIEELKAFLHKSFKIKYLGKLHYFLGLEIFYKADGVVISQRKFVLDLLKEYNCIDYSSLASPLDPTVKSKAKEGTALTDPTYYRKLVGKLNFLTNTRIDIAYSVQYLSQFMQDPREPHLKAAFHLLRYLKGDPSMGIFMSHDPNYNVRAYCDSDWAACPDSRKSVSGYLILLGNSPICWKSKKQETISLSSAEAEYRALKKVVGELVWLCRLLEELNVSFGKPVEVFCDSQSALHIARNPVFHERTKHIEVDCHFVRSKLQEGLISLQHVATDNRLADVLTKVLTGVKHSAILSKLAVYTTSPT</sequence>
<protein>
    <submittedName>
        <fullName evidence="2">Uncharacterized mitochondrial protein AtMg00810-like</fullName>
    </submittedName>
</protein>
<name>A0A1S4AE26_TOBAC</name>
<evidence type="ECO:0000313" key="2">
    <source>
        <dbReference type="RefSeq" id="XP_016474718.1"/>
    </source>
</evidence>
<gene>
    <name evidence="2" type="primary">LOC107796460</name>
</gene>
<dbReference type="AlphaFoldDB" id="A0A1S4AE26"/>
<dbReference type="OrthoDB" id="414945at2759"/>